<dbReference type="Gramene" id="OBART03G24230.1">
    <property type="protein sequence ID" value="OBART03G24230.1"/>
    <property type="gene ID" value="OBART03G24230"/>
</dbReference>
<proteinExistence type="predicted"/>
<evidence type="ECO:0000313" key="3">
    <source>
        <dbReference type="Proteomes" id="UP000026960"/>
    </source>
</evidence>
<dbReference type="PaxDb" id="65489-OBART03G24230.1"/>
<dbReference type="AlphaFoldDB" id="A0A0D3FKR3"/>
<organism evidence="2">
    <name type="scientific">Oryza barthii</name>
    <dbReference type="NCBI Taxonomy" id="65489"/>
    <lineage>
        <taxon>Eukaryota</taxon>
        <taxon>Viridiplantae</taxon>
        <taxon>Streptophyta</taxon>
        <taxon>Embryophyta</taxon>
        <taxon>Tracheophyta</taxon>
        <taxon>Spermatophyta</taxon>
        <taxon>Magnoliopsida</taxon>
        <taxon>Liliopsida</taxon>
        <taxon>Poales</taxon>
        <taxon>Poaceae</taxon>
        <taxon>BOP clade</taxon>
        <taxon>Oryzoideae</taxon>
        <taxon>Oryzeae</taxon>
        <taxon>Oryzinae</taxon>
        <taxon>Oryza</taxon>
    </lineage>
</organism>
<dbReference type="HOGENOM" id="CLU_1680597_0_0_1"/>
<reference evidence="2" key="1">
    <citation type="journal article" date="2009" name="Rice">
        <title>De Novo Next Generation Sequencing of Plant Genomes.</title>
        <authorList>
            <person name="Rounsley S."/>
            <person name="Marri P.R."/>
            <person name="Yu Y."/>
            <person name="He R."/>
            <person name="Sisneros N."/>
            <person name="Goicoechea J.L."/>
            <person name="Lee S.J."/>
            <person name="Angelova A."/>
            <person name="Kudrna D."/>
            <person name="Luo M."/>
            <person name="Affourtit J."/>
            <person name="Desany B."/>
            <person name="Knight J."/>
            <person name="Niazi F."/>
            <person name="Egholm M."/>
            <person name="Wing R.A."/>
        </authorList>
    </citation>
    <scope>NUCLEOTIDE SEQUENCE [LARGE SCALE GENOMIC DNA]</scope>
    <source>
        <strain evidence="2">cv. IRGC 105608</strain>
    </source>
</reference>
<sequence length="157" mass="16706">MGKRGLPFQHSSPTSVPAVIDLVLDVPLVAPAAANQRKKRRRKTEERHVALQTSSARAAAGFRGAKLSSGVGPSHRGDLAARALRHYPNLVGGHPDLLIATGVSDGEGRERCHQQGGRGEEPVTEREGRGAIDGLGRGEALTTRRGGEKRRRWGGEG</sequence>
<feature type="region of interest" description="Disordered" evidence="1">
    <location>
        <begin position="32"/>
        <end position="74"/>
    </location>
</feature>
<reference evidence="2" key="2">
    <citation type="submission" date="2015-03" db="UniProtKB">
        <authorList>
            <consortium name="EnsemblPlants"/>
        </authorList>
    </citation>
    <scope>IDENTIFICATION</scope>
</reference>
<name>A0A0D3FKR3_9ORYZ</name>
<protein>
    <submittedName>
        <fullName evidence="2">Uncharacterized protein</fullName>
    </submittedName>
</protein>
<evidence type="ECO:0000256" key="1">
    <source>
        <dbReference type="SAM" id="MobiDB-lite"/>
    </source>
</evidence>
<keyword evidence="3" id="KW-1185">Reference proteome</keyword>
<dbReference type="Proteomes" id="UP000026960">
    <property type="component" value="Chromosome 3"/>
</dbReference>
<evidence type="ECO:0000313" key="2">
    <source>
        <dbReference type="EnsemblPlants" id="OBART03G24230.1"/>
    </source>
</evidence>
<feature type="compositionally biased region" description="Low complexity" evidence="1">
    <location>
        <begin position="54"/>
        <end position="65"/>
    </location>
</feature>
<feature type="compositionally biased region" description="Basic residues" evidence="1">
    <location>
        <begin position="147"/>
        <end position="157"/>
    </location>
</feature>
<feature type="region of interest" description="Disordered" evidence="1">
    <location>
        <begin position="106"/>
        <end position="157"/>
    </location>
</feature>
<accession>A0A0D3FKR3</accession>
<feature type="compositionally biased region" description="Basic and acidic residues" evidence="1">
    <location>
        <begin position="106"/>
        <end position="130"/>
    </location>
</feature>
<dbReference type="EnsemblPlants" id="OBART03G24230.1">
    <property type="protein sequence ID" value="OBART03G24230.1"/>
    <property type="gene ID" value="OBART03G24230"/>
</dbReference>